<protein>
    <submittedName>
        <fullName evidence="4">RNA-directed DNA polymerase-like protein</fullName>
    </submittedName>
</protein>
<name>A0A5D3BHL9_CUCMM</name>
<gene>
    <name evidence="4" type="ORF">E5676_scaffold507G00010</name>
</gene>
<feature type="compositionally biased region" description="Low complexity" evidence="1">
    <location>
        <begin position="350"/>
        <end position="361"/>
    </location>
</feature>
<feature type="region of interest" description="Disordered" evidence="1">
    <location>
        <begin position="334"/>
        <end position="361"/>
    </location>
</feature>
<dbReference type="CDD" id="cd01647">
    <property type="entry name" value="RT_LTR"/>
    <property type="match status" value="1"/>
</dbReference>
<dbReference type="Pfam" id="PF03732">
    <property type="entry name" value="Retrotrans_gag"/>
    <property type="match status" value="1"/>
</dbReference>
<proteinExistence type="predicted"/>
<dbReference type="InterPro" id="IPR005162">
    <property type="entry name" value="Retrotrans_gag_dom"/>
</dbReference>
<organism evidence="4 5">
    <name type="scientific">Cucumis melo var. makuwa</name>
    <name type="common">Oriental melon</name>
    <dbReference type="NCBI Taxonomy" id="1194695"/>
    <lineage>
        <taxon>Eukaryota</taxon>
        <taxon>Viridiplantae</taxon>
        <taxon>Streptophyta</taxon>
        <taxon>Embryophyta</taxon>
        <taxon>Tracheophyta</taxon>
        <taxon>Spermatophyta</taxon>
        <taxon>Magnoliopsida</taxon>
        <taxon>eudicotyledons</taxon>
        <taxon>Gunneridae</taxon>
        <taxon>Pentapetalae</taxon>
        <taxon>rosids</taxon>
        <taxon>fabids</taxon>
        <taxon>Cucurbitales</taxon>
        <taxon>Cucurbitaceae</taxon>
        <taxon>Benincaseae</taxon>
        <taxon>Cucumis</taxon>
    </lineage>
</organism>
<dbReference type="PANTHER" id="PTHR24559">
    <property type="entry name" value="TRANSPOSON TY3-I GAG-POL POLYPROTEIN"/>
    <property type="match status" value="1"/>
</dbReference>
<dbReference type="Gene3D" id="3.30.70.270">
    <property type="match status" value="1"/>
</dbReference>
<sequence length="461" mass="52512">MLGGDVSKITLEQFKESCYAKFFSANVRYAKQQKFLNLEQGDMTVEQYNIEFHMLSCFAPEVVKDEVARTKTFVRAKSEVRRCLPVASSGACCCRKDFKRTTYVSELWEISWRSLLGRKWSLFQGRVFATTLQKAEQACTMVTGLNWLSANHASIDCSCKEVVFNLPSAASFKFKGARTMVLPKVILAMKASKLLNQGLLPLREIDFAIEIEPDTAPISRDPYRMASAELKELKVQLYEHYEFIVMSFSWTNAPAVFMDLMNMVFKDFLDTFVIVFIDDILVYFKIEAEHEEHLHQVLETLRANKLYAKLNLYELGFGMCENPIHLHLPQEKTLKRENPSKPPSPPPFPSQAESSSEVVKPSPSAFHPIRLVASSPFVRQSSPPSTFCRIVKRLSIDHQVVTSVEPSPSVVRAPSNRIEGRYELEPQFLSSFPKPYPSRASRPREVRATRACTSRQVVRVP</sequence>
<feature type="domain" description="Reverse transcriptase" evidence="2">
    <location>
        <begin position="235"/>
        <end position="309"/>
    </location>
</feature>
<dbReference type="Pfam" id="PF00078">
    <property type="entry name" value="RVT_1"/>
    <property type="match status" value="1"/>
</dbReference>
<reference evidence="4 5" key="1">
    <citation type="submission" date="2019-08" db="EMBL/GenBank/DDBJ databases">
        <title>Draft genome sequences of two oriental melons (Cucumis melo L. var makuwa).</title>
        <authorList>
            <person name="Kwon S.-Y."/>
        </authorList>
    </citation>
    <scope>NUCLEOTIDE SEQUENCE [LARGE SCALE GENOMIC DNA]</scope>
    <source>
        <strain evidence="5">cv. Chang Bougi</strain>
        <tissue evidence="4">Leaf</tissue>
    </source>
</reference>
<keyword evidence="4" id="KW-0695">RNA-directed DNA polymerase</keyword>
<dbReference type="EMBL" id="SSTD01017954">
    <property type="protein sequence ID" value="TYJ98627.1"/>
    <property type="molecule type" value="Genomic_DNA"/>
</dbReference>
<feature type="domain" description="Retrotransposon gag" evidence="3">
    <location>
        <begin position="12"/>
        <end position="74"/>
    </location>
</feature>
<evidence type="ECO:0000313" key="4">
    <source>
        <dbReference type="EMBL" id="TYJ98627.1"/>
    </source>
</evidence>
<evidence type="ECO:0000256" key="1">
    <source>
        <dbReference type="SAM" id="MobiDB-lite"/>
    </source>
</evidence>
<dbReference type="PANTHER" id="PTHR24559:SF444">
    <property type="entry name" value="REVERSE TRANSCRIPTASE DOMAIN-CONTAINING PROTEIN"/>
    <property type="match status" value="1"/>
</dbReference>
<comment type="caution">
    <text evidence="4">The sequence shown here is derived from an EMBL/GenBank/DDBJ whole genome shotgun (WGS) entry which is preliminary data.</text>
</comment>
<feature type="compositionally biased region" description="Pro residues" evidence="1">
    <location>
        <begin position="340"/>
        <end position="349"/>
    </location>
</feature>
<dbReference type="InterPro" id="IPR000477">
    <property type="entry name" value="RT_dom"/>
</dbReference>
<dbReference type="AlphaFoldDB" id="A0A5D3BHL9"/>
<keyword evidence="4" id="KW-0808">Transferase</keyword>
<dbReference type="Proteomes" id="UP000321947">
    <property type="component" value="Unassembled WGS sequence"/>
</dbReference>
<dbReference type="InterPro" id="IPR043128">
    <property type="entry name" value="Rev_trsase/Diguanyl_cyclase"/>
</dbReference>
<evidence type="ECO:0000259" key="3">
    <source>
        <dbReference type="Pfam" id="PF03732"/>
    </source>
</evidence>
<evidence type="ECO:0000313" key="5">
    <source>
        <dbReference type="Proteomes" id="UP000321947"/>
    </source>
</evidence>
<feature type="region of interest" description="Disordered" evidence="1">
    <location>
        <begin position="433"/>
        <end position="461"/>
    </location>
</feature>
<evidence type="ECO:0000259" key="2">
    <source>
        <dbReference type="Pfam" id="PF00078"/>
    </source>
</evidence>
<dbReference type="GO" id="GO:0003964">
    <property type="term" value="F:RNA-directed DNA polymerase activity"/>
    <property type="evidence" value="ECO:0007669"/>
    <property type="project" value="UniProtKB-KW"/>
</dbReference>
<dbReference type="InterPro" id="IPR053134">
    <property type="entry name" value="RNA-dir_DNA_polymerase"/>
</dbReference>
<dbReference type="SUPFAM" id="SSF56672">
    <property type="entry name" value="DNA/RNA polymerases"/>
    <property type="match status" value="1"/>
</dbReference>
<dbReference type="InterPro" id="IPR043502">
    <property type="entry name" value="DNA/RNA_pol_sf"/>
</dbReference>
<feature type="compositionally biased region" description="Polar residues" evidence="1">
    <location>
        <begin position="451"/>
        <end position="461"/>
    </location>
</feature>
<keyword evidence="4" id="KW-0548">Nucleotidyltransferase</keyword>
<accession>A0A5D3BHL9</accession>